<dbReference type="InterPro" id="IPR051015">
    <property type="entry name" value="EvgA-like"/>
</dbReference>
<feature type="domain" description="HTH luxR-type" evidence="5">
    <location>
        <begin position="142"/>
        <end position="207"/>
    </location>
</feature>
<dbReference type="Gene3D" id="1.10.10.10">
    <property type="entry name" value="Winged helix-like DNA-binding domain superfamily/Winged helix DNA-binding domain"/>
    <property type="match status" value="1"/>
</dbReference>
<dbReference type="InterPro" id="IPR001736">
    <property type="entry name" value="PLipase_D/transphosphatidylase"/>
</dbReference>
<evidence type="ECO:0000259" key="6">
    <source>
        <dbReference type="PROSITE" id="PS50110"/>
    </source>
</evidence>
<dbReference type="InterPro" id="IPR016032">
    <property type="entry name" value="Sig_transdc_resp-reg_C-effctor"/>
</dbReference>
<dbReference type="GO" id="GO:0006793">
    <property type="term" value="P:phosphorus metabolic process"/>
    <property type="evidence" value="ECO:0007669"/>
    <property type="project" value="UniProtKB-ARBA"/>
</dbReference>
<dbReference type="GO" id="GO:0003677">
    <property type="term" value="F:DNA binding"/>
    <property type="evidence" value="ECO:0007669"/>
    <property type="project" value="UniProtKB-KW"/>
</dbReference>
<feature type="modified residue" description="4-aspartylphosphate" evidence="3">
    <location>
        <position position="55"/>
    </location>
</feature>
<dbReference type="InterPro" id="IPR058245">
    <property type="entry name" value="NreC/VraR/RcsB-like_REC"/>
</dbReference>
<evidence type="ECO:0000259" key="5">
    <source>
        <dbReference type="PROSITE" id="PS50043"/>
    </source>
</evidence>
<dbReference type="CDD" id="cd06170">
    <property type="entry name" value="LuxR_C_like"/>
    <property type="match status" value="1"/>
</dbReference>
<dbReference type="InterPro" id="IPR000792">
    <property type="entry name" value="Tscrpt_reg_LuxR_C"/>
</dbReference>
<dbReference type="SMART" id="SM00448">
    <property type="entry name" value="REC"/>
    <property type="match status" value="1"/>
</dbReference>
<dbReference type="Pfam" id="PF00072">
    <property type="entry name" value="Response_reg"/>
    <property type="match status" value="1"/>
</dbReference>
<evidence type="ECO:0000256" key="2">
    <source>
        <dbReference type="ARBA" id="ARBA00023125"/>
    </source>
</evidence>
<dbReference type="Gene3D" id="3.40.50.2300">
    <property type="match status" value="1"/>
</dbReference>
<dbReference type="GO" id="GO:0000160">
    <property type="term" value="P:phosphorelay signal transduction system"/>
    <property type="evidence" value="ECO:0007669"/>
    <property type="project" value="InterPro"/>
</dbReference>
<feature type="domain" description="PLD phosphodiesterase" evidence="4">
    <location>
        <begin position="1"/>
        <end position="25"/>
    </location>
</feature>
<evidence type="ECO:0000313" key="7">
    <source>
        <dbReference type="EMBL" id="GEN75329.1"/>
    </source>
</evidence>
<dbReference type="SUPFAM" id="SSF52172">
    <property type="entry name" value="CheY-like"/>
    <property type="match status" value="1"/>
</dbReference>
<keyword evidence="1 3" id="KW-0597">Phosphoprotein</keyword>
<gene>
    <name evidence="7" type="ORF">CHA01nite_10690</name>
</gene>
<dbReference type="Proteomes" id="UP000321863">
    <property type="component" value="Unassembled WGS sequence"/>
</dbReference>
<dbReference type="Pfam" id="PF00196">
    <property type="entry name" value="GerE"/>
    <property type="match status" value="1"/>
</dbReference>
<sequence length="211" mass="24253">MHKRILIADDHDIVLTGTSLILESKIRNITIDTAENYLEVLEKMALQPFDLIILDINMPESRNKRMISEIKSICASTRILIFSVHDESVALQYIQEGADGYLNKLSKVEEIAEAVKKILEEGHYYPLKITQYLLKTSNMLHQVNPLEKLSDREHQILHLMARGEGNLEISNILNIQMPTISTYKKRIYKKLGTSNIADLIKIYENFSGENR</sequence>
<organism evidence="7 8">
    <name type="scientific">Chryseobacterium hagamense</name>
    <dbReference type="NCBI Taxonomy" id="395935"/>
    <lineage>
        <taxon>Bacteria</taxon>
        <taxon>Pseudomonadati</taxon>
        <taxon>Bacteroidota</taxon>
        <taxon>Flavobacteriia</taxon>
        <taxon>Flavobacteriales</taxon>
        <taxon>Weeksellaceae</taxon>
        <taxon>Chryseobacterium group</taxon>
        <taxon>Chryseobacterium</taxon>
    </lineage>
</organism>
<evidence type="ECO:0000259" key="4">
    <source>
        <dbReference type="PROSITE" id="PS50035"/>
    </source>
</evidence>
<dbReference type="PROSITE" id="PS50035">
    <property type="entry name" value="PLD"/>
    <property type="match status" value="1"/>
</dbReference>
<evidence type="ECO:0000256" key="3">
    <source>
        <dbReference type="PROSITE-ProRule" id="PRU00169"/>
    </source>
</evidence>
<dbReference type="InterPro" id="IPR011006">
    <property type="entry name" value="CheY-like_superfamily"/>
</dbReference>
<accession>A0A511YJE6</accession>
<keyword evidence="8" id="KW-1185">Reference proteome</keyword>
<dbReference type="GO" id="GO:0006355">
    <property type="term" value="P:regulation of DNA-templated transcription"/>
    <property type="evidence" value="ECO:0007669"/>
    <property type="project" value="InterPro"/>
</dbReference>
<dbReference type="CDD" id="cd17535">
    <property type="entry name" value="REC_NarL-like"/>
    <property type="match status" value="1"/>
</dbReference>
<dbReference type="PROSITE" id="PS50043">
    <property type="entry name" value="HTH_LUXR_2"/>
    <property type="match status" value="1"/>
</dbReference>
<dbReference type="PROSITE" id="PS50110">
    <property type="entry name" value="RESPONSE_REGULATORY"/>
    <property type="match status" value="1"/>
</dbReference>
<proteinExistence type="predicted"/>
<dbReference type="InterPro" id="IPR036388">
    <property type="entry name" value="WH-like_DNA-bd_sf"/>
</dbReference>
<dbReference type="PROSITE" id="PS00622">
    <property type="entry name" value="HTH_LUXR_1"/>
    <property type="match status" value="1"/>
</dbReference>
<dbReference type="GO" id="GO:0003824">
    <property type="term" value="F:catalytic activity"/>
    <property type="evidence" value="ECO:0007669"/>
    <property type="project" value="InterPro"/>
</dbReference>
<name>A0A511YJE6_9FLAO</name>
<dbReference type="OrthoDB" id="1013073at2"/>
<comment type="caution">
    <text evidence="7">The sequence shown here is derived from an EMBL/GenBank/DDBJ whole genome shotgun (WGS) entry which is preliminary data.</text>
</comment>
<dbReference type="AlphaFoldDB" id="A0A511YJE6"/>
<dbReference type="SUPFAM" id="SSF46894">
    <property type="entry name" value="C-terminal effector domain of the bipartite response regulators"/>
    <property type="match status" value="1"/>
</dbReference>
<dbReference type="SMART" id="SM00421">
    <property type="entry name" value="HTH_LUXR"/>
    <property type="match status" value="1"/>
</dbReference>
<dbReference type="PANTHER" id="PTHR45566:SF2">
    <property type="entry name" value="NARL SUBFAMILY"/>
    <property type="match status" value="1"/>
</dbReference>
<dbReference type="InterPro" id="IPR001789">
    <property type="entry name" value="Sig_transdc_resp-reg_receiver"/>
</dbReference>
<feature type="domain" description="Response regulatory" evidence="6">
    <location>
        <begin position="4"/>
        <end position="119"/>
    </location>
</feature>
<dbReference type="PANTHER" id="PTHR45566">
    <property type="entry name" value="HTH-TYPE TRANSCRIPTIONAL REGULATOR YHJB-RELATED"/>
    <property type="match status" value="1"/>
</dbReference>
<dbReference type="EMBL" id="BJYJ01000003">
    <property type="protein sequence ID" value="GEN75329.1"/>
    <property type="molecule type" value="Genomic_DNA"/>
</dbReference>
<dbReference type="PRINTS" id="PR00038">
    <property type="entry name" value="HTHLUXR"/>
</dbReference>
<evidence type="ECO:0000256" key="1">
    <source>
        <dbReference type="ARBA" id="ARBA00022553"/>
    </source>
</evidence>
<dbReference type="RefSeq" id="WP_146940267.1">
    <property type="nucleotide sequence ID" value="NZ_BJYJ01000003.1"/>
</dbReference>
<evidence type="ECO:0000313" key="8">
    <source>
        <dbReference type="Proteomes" id="UP000321863"/>
    </source>
</evidence>
<reference evidence="7 8" key="1">
    <citation type="submission" date="2019-07" db="EMBL/GenBank/DDBJ databases">
        <title>Whole genome shotgun sequence of Chryseobacterium hagamense NBRC 105253.</title>
        <authorList>
            <person name="Hosoyama A."/>
            <person name="Uohara A."/>
            <person name="Ohji S."/>
            <person name="Ichikawa N."/>
        </authorList>
    </citation>
    <scope>NUCLEOTIDE SEQUENCE [LARGE SCALE GENOMIC DNA]</scope>
    <source>
        <strain evidence="7 8">NBRC 105253</strain>
    </source>
</reference>
<protein>
    <submittedName>
        <fullName evidence="7">DNA-binding response regulator</fullName>
    </submittedName>
</protein>
<keyword evidence="2 7" id="KW-0238">DNA-binding</keyword>